<keyword evidence="2" id="KW-1185">Reference proteome</keyword>
<name>A0A1G6UPK4_9SPHI</name>
<evidence type="ECO:0000313" key="2">
    <source>
        <dbReference type="Proteomes" id="UP000199072"/>
    </source>
</evidence>
<reference evidence="1 2" key="1">
    <citation type="submission" date="2016-10" db="EMBL/GenBank/DDBJ databases">
        <authorList>
            <person name="de Groot N.N."/>
        </authorList>
    </citation>
    <scope>NUCLEOTIDE SEQUENCE [LARGE SCALE GENOMIC DNA]</scope>
    <source>
        <strain evidence="1 2">47C3B</strain>
    </source>
</reference>
<gene>
    <name evidence="1" type="ORF">SAMN05216464_101720</name>
</gene>
<sequence>MYKITYKTYLNERLKQVDFHGQLTYPLYVQVTFERKTIFFKSYYFELFSKPRYFLVVPGAGSKGPSLEQVIEKENEVVNFILNKFKDDFSLEKFKTAYAYYSKDLCDITEMGFVDYLYTFFWDKGSPHIGDLIKWGGNHVVAYDLLRDFKRTFNKALYDELVENSFYYAPPYLPVYGYMQQAKRWPMLCLTMMEWDSAETKADFKAYAEKYYPTMKSIELIGQVNNWPNYL</sequence>
<dbReference type="Proteomes" id="UP000199072">
    <property type="component" value="Unassembled WGS sequence"/>
</dbReference>
<organism evidence="1 2">
    <name type="scientific">Mucilaginibacter pineti</name>
    <dbReference type="NCBI Taxonomy" id="1391627"/>
    <lineage>
        <taxon>Bacteria</taxon>
        <taxon>Pseudomonadati</taxon>
        <taxon>Bacteroidota</taxon>
        <taxon>Sphingobacteriia</taxon>
        <taxon>Sphingobacteriales</taxon>
        <taxon>Sphingobacteriaceae</taxon>
        <taxon>Mucilaginibacter</taxon>
    </lineage>
</organism>
<proteinExistence type="predicted"/>
<accession>A0A1G6UPK4</accession>
<protein>
    <submittedName>
        <fullName evidence="1">Uncharacterized protein</fullName>
    </submittedName>
</protein>
<dbReference type="EMBL" id="FNAI01000001">
    <property type="protein sequence ID" value="SDD43360.1"/>
    <property type="molecule type" value="Genomic_DNA"/>
</dbReference>
<dbReference type="STRING" id="1391627.SAMN05216464_101720"/>
<dbReference type="RefSeq" id="WP_091145068.1">
    <property type="nucleotide sequence ID" value="NZ_FNAI01000001.1"/>
</dbReference>
<dbReference type="AlphaFoldDB" id="A0A1G6UPK4"/>
<evidence type="ECO:0000313" key="1">
    <source>
        <dbReference type="EMBL" id="SDD43360.1"/>
    </source>
</evidence>
<dbReference type="OrthoDB" id="648314at2"/>